<proteinExistence type="evidence at transcript level"/>
<dbReference type="Pfam" id="PF03900">
    <property type="entry name" value="Porphobil_deamC"/>
    <property type="match status" value="1"/>
</dbReference>
<dbReference type="PANTHER" id="PTHR11557">
    <property type="entry name" value="PORPHOBILINOGEN DEAMINASE"/>
    <property type="match status" value="1"/>
</dbReference>
<dbReference type="GO" id="GO:0006782">
    <property type="term" value="P:protoporphyrinogen IX biosynthetic process"/>
    <property type="evidence" value="ECO:0007669"/>
    <property type="project" value="UniProtKB-UniPathway"/>
</dbReference>
<evidence type="ECO:0000259" key="10">
    <source>
        <dbReference type="Pfam" id="PF03900"/>
    </source>
</evidence>
<feature type="domain" description="Porphobilinogen deaminase C-terminal" evidence="10">
    <location>
        <begin position="243"/>
        <end position="307"/>
    </location>
</feature>
<dbReference type="GO" id="GO:0005737">
    <property type="term" value="C:cytoplasm"/>
    <property type="evidence" value="ECO:0007669"/>
    <property type="project" value="TreeGrafter"/>
</dbReference>
<feature type="domain" description="Porphobilinogen deaminase N-terminal" evidence="9">
    <location>
        <begin position="12"/>
        <end position="224"/>
    </location>
</feature>
<comment type="cofactor">
    <cofactor evidence="1">
        <name>dipyrromethane</name>
        <dbReference type="ChEBI" id="CHEBI:60342"/>
    </cofactor>
</comment>
<evidence type="ECO:0000259" key="9">
    <source>
        <dbReference type="Pfam" id="PF01379"/>
    </source>
</evidence>
<dbReference type="EC" id="2.5.1.61" evidence="5"/>
<keyword evidence="6" id="KW-0808">Transferase</keyword>
<dbReference type="SUPFAM" id="SSF53850">
    <property type="entry name" value="Periplasmic binding protein-like II"/>
    <property type="match status" value="1"/>
</dbReference>
<dbReference type="PRINTS" id="PR00151">
    <property type="entry name" value="PORPHBDMNASE"/>
</dbReference>
<protein>
    <recommendedName>
        <fullName evidence="5">hydroxymethylbilane synthase</fullName>
        <ecNumber evidence="5">2.5.1.61</ecNumber>
    </recommendedName>
    <alternativeName>
        <fullName evidence="8">Hydroxymethylbilane synthase</fullName>
    </alternativeName>
</protein>
<comment type="similarity">
    <text evidence="4">Belongs to the HMBS family.</text>
</comment>
<sequence>MYESDNNSETIIRVITRKSQLAVAQTNAVLQKMKEFHSNLVFEIKTIETVGDKNLDQALPLIGGKGLFTQELENALIDGSADIAVHSLKDLPLELPTGLQIGAILSRENPSDAVLFRDPCKHKSLEDLAPQSIVGTSSLRRKYTIQSLYPDLQVTNIRGNLQTRLMKLKGKHPTSSTHYDAILLAVAGLNRSDINDYYETLSDQKFMHAAGQGFLAIECRINDPIIRFMKCLQNTETDALSGAERGILRFIGGGCHTPLSVFTSIEDGNLFIKATLFNEDGTAQSTQEALGALSEIDSMVPKLAYRMKSEL</sequence>
<dbReference type="InterPro" id="IPR022419">
    <property type="entry name" value="Porphobilin_deaminase_cofac_BS"/>
</dbReference>
<dbReference type="FunFam" id="3.40.190.10:FF:000004">
    <property type="entry name" value="Porphobilinogen deaminase"/>
    <property type="match status" value="1"/>
</dbReference>
<evidence type="ECO:0000256" key="2">
    <source>
        <dbReference type="ARBA" id="ARBA00002869"/>
    </source>
</evidence>
<dbReference type="UniPathway" id="UPA00251">
    <property type="reaction ID" value="UER00319"/>
</dbReference>
<evidence type="ECO:0000256" key="7">
    <source>
        <dbReference type="ARBA" id="ARBA00023244"/>
    </source>
</evidence>
<dbReference type="SUPFAM" id="SSF54782">
    <property type="entry name" value="Porphobilinogen deaminase (hydroxymethylbilane synthase), C-terminal domain"/>
    <property type="match status" value="1"/>
</dbReference>
<dbReference type="AlphaFoldDB" id="A0A167HCV1"/>
<dbReference type="Pfam" id="PF01379">
    <property type="entry name" value="Porphobil_deam"/>
    <property type="match status" value="1"/>
</dbReference>
<dbReference type="PIRSF" id="PIRSF001438">
    <property type="entry name" value="4pyrrol_synth_OHMeBilane_synth"/>
    <property type="match status" value="1"/>
</dbReference>
<dbReference type="PROSITE" id="PS00533">
    <property type="entry name" value="PORPHOBILINOGEN_DEAM"/>
    <property type="match status" value="1"/>
</dbReference>
<dbReference type="EMBL" id="KU609015">
    <property type="protein sequence ID" value="ANB27661.1"/>
    <property type="molecule type" value="mRNA"/>
</dbReference>
<dbReference type="NCBIfam" id="TIGR00212">
    <property type="entry name" value="hemC"/>
    <property type="match status" value="1"/>
</dbReference>
<dbReference type="GO" id="GO:0004418">
    <property type="term" value="F:hydroxymethylbilane synthase activity"/>
    <property type="evidence" value="ECO:0007669"/>
    <property type="project" value="UniProtKB-EC"/>
</dbReference>
<dbReference type="Gene3D" id="3.30.160.40">
    <property type="entry name" value="Porphobilinogen deaminase, C-terminal domain"/>
    <property type="match status" value="1"/>
</dbReference>
<evidence type="ECO:0000256" key="6">
    <source>
        <dbReference type="ARBA" id="ARBA00022679"/>
    </source>
</evidence>
<comment type="function">
    <text evidence="2">Tetrapolymerization of the monopyrrole PBG into the hydroxymethylbilane pre-uroporphyrinogen in several discrete steps.</text>
</comment>
<evidence type="ECO:0000256" key="8">
    <source>
        <dbReference type="ARBA" id="ARBA00033064"/>
    </source>
</evidence>
<dbReference type="InterPro" id="IPR022418">
    <property type="entry name" value="Porphobilinogen_deaminase_C"/>
</dbReference>
<evidence type="ECO:0000256" key="4">
    <source>
        <dbReference type="ARBA" id="ARBA00005638"/>
    </source>
</evidence>
<evidence type="ECO:0000256" key="5">
    <source>
        <dbReference type="ARBA" id="ARBA00012655"/>
    </source>
</evidence>
<organism evidence="11">
    <name type="scientific">Perkinsela sp. SMB-60</name>
    <dbReference type="NCBI Taxonomy" id="1840652"/>
    <lineage>
        <taxon>Eukaryota</taxon>
        <taxon>Discoba</taxon>
        <taxon>Euglenozoa</taxon>
        <taxon>Kinetoplastea</taxon>
        <taxon>Prokinetoplastina</taxon>
        <taxon>Ichthyobodonidae</taxon>
        <taxon>Perkinsela</taxon>
    </lineage>
</organism>
<evidence type="ECO:0000313" key="11">
    <source>
        <dbReference type="EMBL" id="ANB27661.1"/>
    </source>
</evidence>
<dbReference type="FunFam" id="3.40.190.10:FF:000005">
    <property type="entry name" value="Porphobilinogen deaminase"/>
    <property type="match status" value="1"/>
</dbReference>
<reference evidence="11" key="1">
    <citation type="journal article" date="2016" name="BMC Evol. Biol.">
        <title>Heme pathway evolution in kinetoplastid protists.</title>
        <authorList>
            <person name="Cenci U."/>
            <person name="Moog D."/>
            <person name="Curtis B.A."/>
            <person name="Tanifuji G."/>
            <person name="Eme L."/>
            <person name="Lukes J."/>
            <person name="Archibald J.M."/>
        </authorList>
    </citation>
    <scope>NUCLEOTIDE SEQUENCE</scope>
    <source>
        <strain evidence="11">SMB-60</strain>
    </source>
</reference>
<name>A0A167HCV1_9EUGL</name>
<dbReference type="InterPro" id="IPR022417">
    <property type="entry name" value="Porphobilin_deaminase_N"/>
</dbReference>
<dbReference type="PANTHER" id="PTHR11557:SF0">
    <property type="entry name" value="PORPHOBILINOGEN DEAMINASE"/>
    <property type="match status" value="1"/>
</dbReference>
<evidence type="ECO:0000256" key="3">
    <source>
        <dbReference type="ARBA" id="ARBA00004735"/>
    </source>
</evidence>
<dbReference type="InterPro" id="IPR036803">
    <property type="entry name" value="Porphobilinogen_deaminase_C_sf"/>
</dbReference>
<comment type="pathway">
    <text evidence="3">Porphyrin-containing compound metabolism; protoporphyrin-IX biosynthesis; coproporphyrinogen-III from 5-aminolevulinate: step 2/4.</text>
</comment>
<dbReference type="Gene3D" id="3.40.190.10">
    <property type="entry name" value="Periplasmic binding protein-like II"/>
    <property type="match status" value="2"/>
</dbReference>
<evidence type="ECO:0000256" key="1">
    <source>
        <dbReference type="ARBA" id="ARBA00001916"/>
    </source>
</evidence>
<keyword evidence="7" id="KW-0627">Porphyrin biosynthesis</keyword>
<accession>A0A167HCV1</accession>
<dbReference type="InterPro" id="IPR000860">
    <property type="entry name" value="HemC"/>
</dbReference>